<feature type="compositionally biased region" description="Basic and acidic residues" evidence="7">
    <location>
        <begin position="114"/>
        <end position="126"/>
    </location>
</feature>
<dbReference type="GO" id="GO:0007018">
    <property type="term" value="P:microtubule-based movement"/>
    <property type="evidence" value="ECO:0007669"/>
    <property type="project" value="InterPro"/>
</dbReference>
<evidence type="ECO:0000256" key="6">
    <source>
        <dbReference type="SAM" id="Coils"/>
    </source>
</evidence>
<dbReference type="GO" id="GO:0005634">
    <property type="term" value="C:nucleus"/>
    <property type="evidence" value="ECO:0007669"/>
    <property type="project" value="TreeGrafter"/>
</dbReference>
<keyword evidence="2 5" id="KW-0547">Nucleotide-binding</keyword>
<keyword evidence="6" id="KW-0175">Coiled coil</keyword>
<dbReference type="InterPro" id="IPR027417">
    <property type="entry name" value="P-loop_NTPase"/>
</dbReference>
<feature type="domain" description="Kinesin motor" evidence="8">
    <location>
        <begin position="75"/>
        <end position="441"/>
    </location>
</feature>
<dbReference type="GO" id="GO:0016887">
    <property type="term" value="F:ATP hydrolysis activity"/>
    <property type="evidence" value="ECO:0007669"/>
    <property type="project" value="TreeGrafter"/>
</dbReference>
<evidence type="ECO:0000256" key="1">
    <source>
        <dbReference type="ARBA" id="ARBA00022701"/>
    </source>
</evidence>
<evidence type="ECO:0000256" key="4">
    <source>
        <dbReference type="ARBA" id="ARBA00023175"/>
    </source>
</evidence>
<proteinExistence type="inferred from homology"/>
<reference evidence="10" key="1">
    <citation type="submission" date="2016-06" db="EMBL/GenBank/DDBJ databases">
        <title>Parallel loss of symbiosis genes in relatives of nitrogen-fixing non-legume Parasponia.</title>
        <authorList>
            <person name="Van Velzen R."/>
            <person name="Holmer R."/>
            <person name="Bu F."/>
            <person name="Rutten L."/>
            <person name="Van Zeijl A."/>
            <person name="Liu W."/>
            <person name="Santuari L."/>
            <person name="Cao Q."/>
            <person name="Sharma T."/>
            <person name="Shen D."/>
            <person name="Roswanjaya Y."/>
            <person name="Wardhani T."/>
            <person name="Kalhor M.S."/>
            <person name="Jansen J."/>
            <person name="Van den Hoogen J."/>
            <person name="Gungor B."/>
            <person name="Hartog M."/>
            <person name="Hontelez J."/>
            <person name="Verver J."/>
            <person name="Yang W.-C."/>
            <person name="Schijlen E."/>
            <person name="Repin R."/>
            <person name="Schilthuizen M."/>
            <person name="Schranz E."/>
            <person name="Heidstra R."/>
            <person name="Miyata K."/>
            <person name="Fedorova E."/>
            <person name="Kohlen W."/>
            <person name="Bisseling T."/>
            <person name="Smit S."/>
            <person name="Geurts R."/>
        </authorList>
    </citation>
    <scope>NUCLEOTIDE SEQUENCE [LARGE SCALE GENOMIC DNA]</scope>
    <source>
        <strain evidence="10">cv. RG33-2</strain>
    </source>
</reference>
<evidence type="ECO:0000256" key="7">
    <source>
        <dbReference type="SAM" id="MobiDB-lite"/>
    </source>
</evidence>
<dbReference type="PANTHER" id="PTHR24115">
    <property type="entry name" value="KINESIN-RELATED"/>
    <property type="match status" value="1"/>
</dbReference>
<feature type="coiled-coil region" evidence="6">
    <location>
        <begin position="541"/>
        <end position="582"/>
    </location>
</feature>
<keyword evidence="3 5" id="KW-0067">ATP-binding</keyword>
<feature type="region of interest" description="Disordered" evidence="7">
    <location>
        <begin position="90"/>
        <end position="128"/>
    </location>
</feature>
<evidence type="ECO:0000259" key="8">
    <source>
        <dbReference type="PROSITE" id="PS50067"/>
    </source>
</evidence>
<dbReference type="Proteomes" id="UP000237000">
    <property type="component" value="Unassembled WGS sequence"/>
</dbReference>
<dbReference type="Pfam" id="PF00225">
    <property type="entry name" value="Kinesin"/>
    <property type="match status" value="1"/>
</dbReference>
<gene>
    <name evidence="9" type="ORF">TorRG33x02_103030</name>
</gene>
<accession>A0A2P5F7Y5</accession>
<comment type="caution">
    <text evidence="9">The sequence shown here is derived from an EMBL/GenBank/DDBJ whole genome shotgun (WGS) entry which is preliminary data.</text>
</comment>
<keyword evidence="1" id="KW-0493">Microtubule</keyword>
<evidence type="ECO:0000313" key="9">
    <source>
        <dbReference type="EMBL" id="PON93913.1"/>
    </source>
</evidence>
<dbReference type="InParanoid" id="A0A2P5F7Y5"/>
<dbReference type="PROSITE" id="PS50067">
    <property type="entry name" value="KINESIN_MOTOR_2"/>
    <property type="match status" value="1"/>
</dbReference>
<evidence type="ECO:0000256" key="2">
    <source>
        <dbReference type="ARBA" id="ARBA00022741"/>
    </source>
</evidence>
<evidence type="ECO:0000256" key="3">
    <source>
        <dbReference type="ARBA" id="ARBA00022840"/>
    </source>
</evidence>
<organism evidence="9 10">
    <name type="scientific">Trema orientale</name>
    <name type="common">Charcoal tree</name>
    <name type="synonym">Celtis orientalis</name>
    <dbReference type="NCBI Taxonomy" id="63057"/>
    <lineage>
        <taxon>Eukaryota</taxon>
        <taxon>Viridiplantae</taxon>
        <taxon>Streptophyta</taxon>
        <taxon>Embryophyta</taxon>
        <taxon>Tracheophyta</taxon>
        <taxon>Spermatophyta</taxon>
        <taxon>Magnoliopsida</taxon>
        <taxon>eudicotyledons</taxon>
        <taxon>Gunneridae</taxon>
        <taxon>Pentapetalae</taxon>
        <taxon>rosids</taxon>
        <taxon>fabids</taxon>
        <taxon>Rosales</taxon>
        <taxon>Cannabaceae</taxon>
        <taxon>Trema</taxon>
    </lineage>
</organism>
<feature type="compositionally biased region" description="Basic and acidic residues" evidence="7">
    <location>
        <begin position="913"/>
        <end position="928"/>
    </location>
</feature>
<feature type="compositionally biased region" description="Polar residues" evidence="7">
    <location>
        <begin position="60"/>
        <end position="73"/>
    </location>
</feature>
<evidence type="ECO:0000313" key="10">
    <source>
        <dbReference type="Proteomes" id="UP000237000"/>
    </source>
</evidence>
<dbReference type="OrthoDB" id="123929at2759"/>
<dbReference type="PRINTS" id="PR00380">
    <property type="entry name" value="KINESINHEAVY"/>
</dbReference>
<dbReference type="GO" id="GO:0005524">
    <property type="term" value="F:ATP binding"/>
    <property type="evidence" value="ECO:0007669"/>
    <property type="project" value="UniProtKB-UniRule"/>
</dbReference>
<evidence type="ECO:0000256" key="5">
    <source>
        <dbReference type="PROSITE-ProRule" id="PRU00283"/>
    </source>
</evidence>
<dbReference type="GO" id="GO:0005871">
    <property type="term" value="C:kinesin complex"/>
    <property type="evidence" value="ECO:0007669"/>
    <property type="project" value="TreeGrafter"/>
</dbReference>
<feature type="region of interest" description="Disordered" evidence="7">
    <location>
        <begin position="913"/>
        <end position="936"/>
    </location>
</feature>
<dbReference type="STRING" id="63057.A0A2P5F7Y5"/>
<dbReference type="SUPFAM" id="SSF52540">
    <property type="entry name" value="P-loop containing nucleoside triphosphate hydrolases"/>
    <property type="match status" value="1"/>
</dbReference>
<keyword evidence="4 5" id="KW-0505">Motor protein</keyword>
<dbReference type="GO" id="GO:0008017">
    <property type="term" value="F:microtubule binding"/>
    <property type="evidence" value="ECO:0007669"/>
    <property type="project" value="InterPro"/>
</dbReference>
<dbReference type="SMART" id="SM00129">
    <property type="entry name" value="KISc"/>
    <property type="match status" value="1"/>
</dbReference>
<dbReference type="GO" id="GO:0003777">
    <property type="term" value="F:microtubule motor activity"/>
    <property type="evidence" value="ECO:0007669"/>
    <property type="project" value="InterPro"/>
</dbReference>
<sequence length="995" mass="111680">METKSPPTCPHSVTVRRNPPRKARPTTTTTKSRQIPAHSSSSTVPEVPSFPTEEILSMEVSENPNPKADSSASENLRVFLRIRPLLPSTSLIKDQNPKSRARNVWPQNPAKKNPARDKISNKKKTSDACVKVNDHQSVTLSPPLNLQESKRVKSEVYEGFSHVFAPDSSQEEVYEKMVSPLVEDFLTGKSGMLATLGSSGSGKTHTVFGTPRDPGILPRTLHRIFKPNVEMGSEPRRSFSISIFEIQSERKGEKLFDLSPGGAELSMQNSTIKGLQEVTVSDARQAESLLAHAMLNRLTATTNANSQSSRSQCIINISSVASKFKGEDDYQGNNVVLSIVDLAGAEREKKTGNQGARLLESNFINNTSMVFGLCLRSLLEHQKNPKRPLQKHFQNSLLTRYLRDYLEGKKRMALILTVKSGEEDYLDTTYLLRHASPFMRIRFDNVEEQQNNKRQSQALSRNERLKRMKFSGVEACVIEEGNANEDEHRTSGQVCAKEDPKIFKSEIPDCASLESNYVELAEKERSSQIWQNFAKAFWNTLKQYKEKLKVAEHEIQHLTENLKLEKTRYVELEKKLEEAKSCGTRSQQKSVEIDLVETETNFNQREKLNGLDFSDFNESNADLCSSTTGPSECHCAPQKYDSTPRRDQVMSSKKNIELHAFNVRAASESIRTSDKFDFNPDENQNIFPQVQVREYWPSQSRGLEWVDKEQELDGPVRSLVVGVVDDSSFSDEISQQKNRKDPIFSGIGHNAEDLQDSKCLEMDDACVDNEQVKDAPVRSLVVDVVDDSSLSVEISQKCQIDPIFSGSGHNAEDLQDSICLETDDTNADVTDLTVSSSRSLVMRRDESCSSVELDNVVSEEEQGSSNLPELEDIVSTKVCATLDSLVCESRVEKSEELLDPLTSVKENLVITKDSKDVNAPSSEHRVDMPSKPVKPRRRLLPASSVLLRDFNTLDIDDKSEKRKESKGGKKFNADERNRTQGSISLLRLLNHNVRV</sequence>
<dbReference type="GO" id="GO:0005874">
    <property type="term" value="C:microtubule"/>
    <property type="evidence" value="ECO:0007669"/>
    <property type="project" value="UniProtKB-KW"/>
</dbReference>
<dbReference type="EMBL" id="JXTC01000055">
    <property type="protein sequence ID" value="PON93913.1"/>
    <property type="molecule type" value="Genomic_DNA"/>
</dbReference>
<dbReference type="InterPro" id="IPR027640">
    <property type="entry name" value="Kinesin-like_fam"/>
</dbReference>
<feature type="region of interest" description="Disordered" evidence="7">
    <location>
        <begin position="1"/>
        <end position="73"/>
    </location>
</feature>
<comment type="similarity">
    <text evidence="5">Belongs to the TRAFAC class myosin-kinesin ATPase superfamily. Kinesin family.</text>
</comment>
<dbReference type="InterPro" id="IPR001752">
    <property type="entry name" value="Kinesin_motor_dom"/>
</dbReference>
<dbReference type="FunCoup" id="A0A2P5F7Y5">
    <property type="interactions" value="43"/>
</dbReference>
<dbReference type="Gene3D" id="3.40.850.10">
    <property type="entry name" value="Kinesin motor domain"/>
    <property type="match status" value="1"/>
</dbReference>
<dbReference type="AlphaFoldDB" id="A0A2P5F7Y5"/>
<feature type="binding site" evidence="5">
    <location>
        <begin position="197"/>
        <end position="204"/>
    </location>
    <ligand>
        <name>ATP</name>
        <dbReference type="ChEBI" id="CHEBI:30616"/>
    </ligand>
</feature>
<dbReference type="InterPro" id="IPR036961">
    <property type="entry name" value="Kinesin_motor_dom_sf"/>
</dbReference>
<name>A0A2P5F7Y5_TREOI</name>
<keyword evidence="10" id="KW-1185">Reference proteome</keyword>
<protein>
    <submittedName>
        <fullName evidence="9">Kinesin-like protein</fullName>
    </submittedName>
</protein>
<dbReference type="PANTHER" id="PTHR24115:SF1008">
    <property type="entry name" value="KINESIN-LIKE PROTEIN SUBITO"/>
    <property type="match status" value="1"/>
</dbReference>